<evidence type="ECO:0000256" key="3">
    <source>
        <dbReference type="ARBA" id="ARBA00022475"/>
    </source>
</evidence>
<dbReference type="Pfam" id="PF00528">
    <property type="entry name" value="BPD_transp_1"/>
    <property type="match status" value="1"/>
</dbReference>
<feature type="domain" description="ABC transmembrane type-1" evidence="8">
    <location>
        <begin position="99"/>
        <end position="288"/>
    </location>
</feature>
<keyword evidence="6 7" id="KW-0472">Membrane</keyword>
<feature type="transmembrane region" description="Helical" evidence="7">
    <location>
        <begin position="263"/>
        <end position="284"/>
    </location>
</feature>
<dbReference type="Proteomes" id="UP000218244">
    <property type="component" value="Chromosome"/>
</dbReference>
<name>A0A161J7U4_9CORY</name>
<proteinExistence type="inferred from homology"/>
<gene>
    <name evidence="9" type="ORF">N24_0060</name>
</gene>
<organism evidence="9 10">
    <name type="scientific">Corynebacterium suranareeae</name>
    <dbReference type="NCBI Taxonomy" id="2506452"/>
    <lineage>
        <taxon>Bacteria</taxon>
        <taxon>Bacillati</taxon>
        <taxon>Actinomycetota</taxon>
        <taxon>Actinomycetes</taxon>
        <taxon>Mycobacteriales</taxon>
        <taxon>Corynebacteriaceae</taxon>
        <taxon>Corynebacterium</taxon>
    </lineage>
</organism>
<evidence type="ECO:0000256" key="7">
    <source>
        <dbReference type="RuleBase" id="RU363032"/>
    </source>
</evidence>
<keyword evidence="4 7" id="KW-0812">Transmembrane</keyword>
<accession>A0A161J7U4</accession>
<feature type="transmembrane region" description="Helical" evidence="7">
    <location>
        <begin position="163"/>
        <end position="181"/>
    </location>
</feature>
<evidence type="ECO:0000313" key="10">
    <source>
        <dbReference type="Proteomes" id="UP000218244"/>
    </source>
</evidence>
<reference evidence="9 10" key="1">
    <citation type="submission" date="2016-02" db="EMBL/GenBank/DDBJ databases">
        <title>Corynebacterium glutamicum N24 whole genome sequencing project.</title>
        <authorList>
            <person name="Matsutani M."/>
            <person name="Nangtapong N."/>
            <person name="Yakushi T."/>
            <person name="Matsushita K."/>
        </authorList>
    </citation>
    <scope>NUCLEOTIDE SEQUENCE [LARGE SCALE GENOMIC DNA]</scope>
    <source>
        <strain evidence="9 10">N24</strain>
    </source>
</reference>
<dbReference type="GO" id="GO:0055085">
    <property type="term" value="P:transmembrane transport"/>
    <property type="evidence" value="ECO:0007669"/>
    <property type="project" value="InterPro"/>
</dbReference>
<dbReference type="Gene3D" id="1.10.3720.10">
    <property type="entry name" value="MetI-like"/>
    <property type="match status" value="1"/>
</dbReference>
<keyword evidence="10" id="KW-1185">Reference proteome</keyword>
<protein>
    <submittedName>
        <fullName evidence="9">Dipeptide ABC transporter permease</fullName>
    </submittedName>
</protein>
<dbReference type="PANTHER" id="PTHR43386">
    <property type="entry name" value="OLIGOPEPTIDE TRANSPORT SYSTEM PERMEASE PROTEIN APPC"/>
    <property type="match status" value="1"/>
</dbReference>
<feature type="transmembrane region" description="Helical" evidence="7">
    <location>
        <begin position="105"/>
        <end position="131"/>
    </location>
</feature>
<keyword evidence="2 7" id="KW-0813">Transport</keyword>
<dbReference type="KEGG" id="csur:N24_0060"/>
<dbReference type="SUPFAM" id="SSF161098">
    <property type="entry name" value="MetI-like"/>
    <property type="match status" value="1"/>
</dbReference>
<dbReference type="InterPro" id="IPR000515">
    <property type="entry name" value="MetI-like"/>
</dbReference>
<evidence type="ECO:0000256" key="5">
    <source>
        <dbReference type="ARBA" id="ARBA00022989"/>
    </source>
</evidence>
<dbReference type="GO" id="GO:0005886">
    <property type="term" value="C:plasma membrane"/>
    <property type="evidence" value="ECO:0007669"/>
    <property type="project" value="UniProtKB-SubCell"/>
</dbReference>
<feature type="transmembrane region" description="Helical" evidence="7">
    <location>
        <begin position="38"/>
        <end position="59"/>
    </location>
</feature>
<dbReference type="PROSITE" id="PS50928">
    <property type="entry name" value="ABC_TM1"/>
    <property type="match status" value="1"/>
</dbReference>
<keyword evidence="3" id="KW-1003">Cell membrane</keyword>
<evidence type="ECO:0000256" key="4">
    <source>
        <dbReference type="ARBA" id="ARBA00022692"/>
    </source>
</evidence>
<sequence>MTSVITRSKPAVKQEEKPQFTSSSRWDRISSSSFAKPTVILALLWLAIIAVWALAPVLVTSGDPISGNVAEKLLPPSGEHWFGTDQLGRDIFTRVVYGTGLTVKAVLVAVGLGFAVGGVLGAVAGFVGGWVDALFMRIADVLLSIPSLLLSLAVIVALGFGTVNVAIAVGIGAVASIARVMRAEVLKVRNNLYVEAAYAAGATKWRVLWRHVLPNSLGPVIVLVVLEFGSAVLAISSLSFLGYGAPPPQPEWGALVAQGRDYLAAQGWISTIPGLVITLTVLSVNRLSNALNKNGGAR</sequence>
<evidence type="ECO:0000256" key="1">
    <source>
        <dbReference type="ARBA" id="ARBA00004651"/>
    </source>
</evidence>
<dbReference type="EMBL" id="AP017369">
    <property type="protein sequence ID" value="BAU94322.1"/>
    <property type="molecule type" value="Genomic_DNA"/>
</dbReference>
<evidence type="ECO:0000313" key="9">
    <source>
        <dbReference type="EMBL" id="BAU94322.1"/>
    </source>
</evidence>
<dbReference type="InterPro" id="IPR050366">
    <property type="entry name" value="BP-dependent_transpt_permease"/>
</dbReference>
<feature type="transmembrane region" description="Helical" evidence="7">
    <location>
        <begin position="220"/>
        <end position="243"/>
    </location>
</feature>
<dbReference type="AlphaFoldDB" id="A0A161J7U4"/>
<dbReference type="CDD" id="cd06261">
    <property type="entry name" value="TM_PBP2"/>
    <property type="match status" value="1"/>
</dbReference>
<dbReference type="PANTHER" id="PTHR43386:SF25">
    <property type="entry name" value="PEPTIDE ABC TRANSPORTER PERMEASE PROTEIN"/>
    <property type="match status" value="1"/>
</dbReference>
<dbReference type="InterPro" id="IPR035906">
    <property type="entry name" value="MetI-like_sf"/>
</dbReference>
<feature type="transmembrane region" description="Helical" evidence="7">
    <location>
        <begin position="138"/>
        <end position="157"/>
    </location>
</feature>
<evidence type="ECO:0000256" key="2">
    <source>
        <dbReference type="ARBA" id="ARBA00022448"/>
    </source>
</evidence>
<evidence type="ECO:0000256" key="6">
    <source>
        <dbReference type="ARBA" id="ARBA00023136"/>
    </source>
</evidence>
<dbReference type="RefSeq" id="WP_096453338.1">
    <property type="nucleotide sequence ID" value="NZ_AP017369.1"/>
</dbReference>
<comment type="similarity">
    <text evidence="7">Belongs to the binding-protein-dependent transport system permease family.</text>
</comment>
<keyword evidence="5 7" id="KW-1133">Transmembrane helix</keyword>
<evidence type="ECO:0000259" key="8">
    <source>
        <dbReference type="PROSITE" id="PS50928"/>
    </source>
</evidence>
<comment type="subcellular location">
    <subcellularLocation>
        <location evidence="1 7">Cell membrane</location>
        <topology evidence="1 7">Multi-pass membrane protein</topology>
    </subcellularLocation>
</comment>